<evidence type="ECO:0000256" key="2">
    <source>
        <dbReference type="ARBA" id="ARBA00022748"/>
    </source>
</evidence>
<proteinExistence type="predicted"/>
<evidence type="ECO:0000256" key="1">
    <source>
        <dbReference type="ARBA" id="ARBA00004196"/>
    </source>
</evidence>
<dbReference type="InterPro" id="IPR050553">
    <property type="entry name" value="Thioredoxin_ResA/DsbE_sf"/>
</dbReference>
<keyword evidence="4" id="KW-0676">Redox-active center</keyword>
<evidence type="ECO:0000313" key="10">
    <source>
        <dbReference type="Proteomes" id="UP000284434"/>
    </source>
</evidence>
<dbReference type="SUPFAM" id="SSF52833">
    <property type="entry name" value="Thioredoxin-like"/>
    <property type="match status" value="1"/>
</dbReference>
<organism evidence="7 9">
    <name type="scientific">Odoribacter splanchnicus</name>
    <dbReference type="NCBI Taxonomy" id="28118"/>
    <lineage>
        <taxon>Bacteria</taxon>
        <taxon>Pseudomonadati</taxon>
        <taxon>Bacteroidota</taxon>
        <taxon>Bacteroidia</taxon>
        <taxon>Bacteroidales</taxon>
        <taxon>Odoribacteraceae</taxon>
        <taxon>Odoribacter</taxon>
    </lineage>
</organism>
<reference evidence="6" key="2">
    <citation type="submission" date="2023-01" db="EMBL/GenBank/DDBJ databases">
        <title>Human gut microbiome strain richness.</title>
        <authorList>
            <person name="Chen-Liaw A."/>
        </authorList>
    </citation>
    <scope>NUCLEOTIDE SEQUENCE</scope>
    <source>
        <strain evidence="6">RTP21484st1_B7_RTP21484_190118</strain>
    </source>
</reference>
<dbReference type="RefSeq" id="WP_013612082.1">
    <property type="nucleotide sequence ID" value="NZ_CABJFF010000018.1"/>
</dbReference>
<dbReference type="Proteomes" id="UP000284434">
    <property type="component" value="Unassembled WGS sequence"/>
</dbReference>
<evidence type="ECO:0000313" key="6">
    <source>
        <dbReference type="EMBL" id="MDB9224165.1"/>
    </source>
</evidence>
<dbReference type="EMBL" id="QRYW01000045">
    <property type="protein sequence ID" value="RGV19839.1"/>
    <property type="molecule type" value="Genomic_DNA"/>
</dbReference>
<dbReference type="OMA" id="EKEINTW"/>
<dbReference type="Proteomes" id="UP001212263">
    <property type="component" value="Unassembled WGS sequence"/>
</dbReference>
<comment type="subcellular location">
    <subcellularLocation>
        <location evidence="1">Cell envelope</location>
    </subcellularLocation>
</comment>
<reference evidence="9 10" key="1">
    <citation type="submission" date="2018-08" db="EMBL/GenBank/DDBJ databases">
        <title>A genome reference for cultivated species of the human gut microbiota.</title>
        <authorList>
            <person name="Zou Y."/>
            <person name="Xue W."/>
            <person name="Luo G."/>
        </authorList>
    </citation>
    <scope>NUCLEOTIDE SEQUENCE [LARGE SCALE GENOMIC DNA]</scope>
    <source>
        <strain evidence="7 9">AF14-6AC</strain>
        <strain evidence="8 10">OF03-11</strain>
    </source>
</reference>
<dbReference type="Gene3D" id="3.40.30.10">
    <property type="entry name" value="Glutaredoxin"/>
    <property type="match status" value="1"/>
</dbReference>
<protein>
    <submittedName>
        <fullName evidence="6">TlpA disulfide reductase family protein</fullName>
    </submittedName>
    <submittedName>
        <fullName evidence="7">TlpA family protein disulfide reductase</fullName>
    </submittedName>
</protein>
<dbReference type="AlphaFoldDB" id="A0A1Y3YIE7"/>
<dbReference type="PROSITE" id="PS51257">
    <property type="entry name" value="PROKAR_LIPOPROTEIN"/>
    <property type="match status" value="1"/>
</dbReference>
<dbReference type="GO" id="GO:0030313">
    <property type="term" value="C:cell envelope"/>
    <property type="evidence" value="ECO:0007669"/>
    <property type="project" value="UniProtKB-SubCell"/>
</dbReference>
<gene>
    <name evidence="7" type="ORF">DWW24_17335</name>
    <name evidence="8" type="ORF">DXA53_18805</name>
    <name evidence="6" type="ORF">PN645_14265</name>
</gene>
<dbReference type="GO" id="GO:0016491">
    <property type="term" value="F:oxidoreductase activity"/>
    <property type="evidence" value="ECO:0007669"/>
    <property type="project" value="InterPro"/>
</dbReference>
<dbReference type="InterPro" id="IPR036249">
    <property type="entry name" value="Thioredoxin-like_sf"/>
</dbReference>
<evidence type="ECO:0000313" key="7">
    <source>
        <dbReference type="EMBL" id="RGV19839.1"/>
    </source>
</evidence>
<keyword evidence="2" id="KW-0201">Cytochrome c-type biogenesis</keyword>
<dbReference type="EMBL" id="QSCO01000039">
    <property type="protein sequence ID" value="RGY03405.1"/>
    <property type="molecule type" value="Genomic_DNA"/>
</dbReference>
<keyword evidence="3" id="KW-1015">Disulfide bond</keyword>
<dbReference type="InterPro" id="IPR013740">
    <property type="entry name" value="Redoxin"/>
</dbReference>
<name>A0A1Y3YIE7_9BACT</name>
<dbReference type="Pfam" id="PF08534">
    <property type="entry name" value="Redoxin"/>
    <property type="match status" value="1"/>
</dbReference>
<evidence type="ECO:0000313" key="9">
    <source>
        <dbReference type="Proteomes" id="UP000283426"/>
    </source>
</evidence>
<accession>A0A1Y3YIE7</accession>
<feature type="domain" description="Thioredoxin" evidence="5">
    <location>
        <begin position="304"/>
        <end position="445"/>
    </location>
</feature>
<dbReference type="EMBL" id="JAQMRD010000020">
    <property type="protein sequence ID" value="MDB9224165.1"/>
    <property type="molecule type" value="Genomic_DNA"/>
</dbReference>
<dbReference type="PROSITE" id="PS51352">
    <property type="entry name" value="THIOREDOXIN_2"/>
    <property type="match status" value="1"/>
</dbReference>
<evidence type="ECO:0000259" key="5">
    <source>
        <dbReference type="PROSITE" id="PS51352"/>
    </source>
</evidence>
<dbReference type="PANTHER" id="PTHR42852">
    <property type="entry name" value="THIOL:DISULFIDE INTERCHANGE PROTEIN DSBE"/>
    <property type="match status" value="1"/>
</dbReference>
<evidence type="ECO:0000256" key="4">
    <source>
        <dbReference type="ARBA" id="ARBA00023284"/>
    </source>
</evidence>
<dbReference type="GO" id="GO:0017004">
    <property type="term" value="P:cytochrome complex assembly"/>
    <property type="evidence" value="ECO:0007669"/>
    <property type="project" value="UniProtKB-KW"/>
</dbReference>
<evidence type="ECO:0000256" key="3">
    <source>
        <dbReference type="ARBA" id="ARBA00023157"/>
    </source>
</evidence>
<dbReference type="InterPro" id="IPR013766">
    <property type="entry name" value="Thioredoxin_domain"/>
</dbReference>
<comment type="caution">
    <text evidence="7">The sequence shown here is derived from an EMBL/GenBank/DDBJ whole genome shotgun (WGS) entry which is preliminary data.</text>
</comment>
<dbReference type="GeneID" id="61275099"/>
<sequence>MKEIIVLILVLVSLFSCSKSDVVQVSGRIENGDSIVSILVDDSIYTLSLDQQGFFSGKIDMVKGGYATMLHNALNLYLSPGEDLEIYVNAKNFSGSLYFRGSLGGINSYLKEQEIAVFFDKDYYALNEEEFVQKMRALIDEKVKLLEAKNFDDSFTELEKQRIGYSIAVRASLYPSFRRNMYPDEDYRPGSVFSDFLSSFSINNERLIGAKDYRDFLLNYVYIQGSRGAQGWENYSDGIADYILATVNSPTIKSFLLTQLVYNYICENNGIEGADYLLSVFHQECTDPNKIAYIDGMVELWEKILPGHDAPDFALRDTEGKTVTLEAFRGSYLYIMVWATWCVPCKSELPYLNLLQKKYAGKNIQFLTVAVGRNADEQNTWLNFLHQNPYAGNHTFSGAADKFAEDYMIISVPRFILIGPDGKILNSNAPRPSGQILQLFETLEL</sequence>
<dbReference type="CDD" id="cd02966">
    <property type="entry name" value="TlpA_like_family"/>
    <property type="match status" value="1"/>
</dbReference>
<evidence type="ECO:0000313" key="8">
    <source>
        <dbReference type="EMBL" id="RGY03405.1"/>
    </source>
</evidence>
<dbReference type="Proteomes" id="UP000283426">
    <property type="component" value="Unassembled WGS sequence"/>
</dbReference>
<dbReference type="PANTHER" id="PTHR42852:SF6">
    <property type="entry name" value="THIOL:DISULFIDE INTERCHANGE PROTEIN DSBE"/>
    <property type="match status" value="1"/>
</dbReference>